<organism evidence="3 4">
    <name type="scientific">Dibothriocephalus latus</name>
    <name type="common">Fish tapeworm</name>
    <name type="synonym">Diphyllobothrium latum</name>
    <dbReference type="NCBI Taxonomy" id="60516"/>
    <lineage>
        <taxon>Eukaryota</taxon>
        <taxon>Metazoa</taxon>
        <taxon>Spiralia</taxon>
        <taxon>Lophotrochozoa</taxon>
        <taxon>Platyhelminthes</taxon>
        <taxon>Cestoda</taxon>
        <taxon>Eucestoda</taxon>
        <taxon>Diphyllobothriidea</taxon>
        <taxon>Diphyllobothriidae</taxon>
        <taxon>Dibothriocephalus</taxon>
    </lineage>
</organism>
<protein>
    <submittedName>
        <fullName evidence="3">Uncharacterized protein</fullName>
    </submittedName>
</protein>
<keyword evidence="4" id="KW-1185">Reference proteome</keyword>
<gene>
    <name evidence="3" type="ORF">DILT_LOCUS1563</name>
</gene>
<accession>A0A3P6Q9R0</accession>
<dbReference type="EMBL" id="UYRU01011194">
    <property type="protein sequence ID" value="VDK46582.1"/>
    <property type="molecule type" value="Genomic_DNA"/>
</dbReference>
<dbReference type="AlphaFoldDB" id="A0A3P6Q9R0"/>
<name>A0A3P6Q9R0_DIBLA</name>
<proteinExistence type="predicted"/>
<evidence type="ECO:0000313" key="3">
    <source>
        <dbReference type="EMBL" id="VDK46582.1"/>
    </source>
</evidence>
<feature type="non-terminal residue" evidence="3">
    <location>
        <position position="200"/>
    </location>
</feature>
<keyword evidence="2" id="KW-0472">Membrane</keyword>
<reference evidence="3 4" key="1">
    <citation type="submission" date="2018-11" db="EMBL/GenBank/DDBJ databases">
        <authorList>
            <consortium name="Pathogen Informatics"/>
        </authorList>
    </citation>
    <scope>NUCLEOTIDE SEQUENCE [LARGE SCALE GENOMIC DNA]</scope>
</reference>
<dbReference type="Proteomes" id="UP000281553">
    <property type="component" value="Unassembled WGS sequence"/>
</dbReference>
<dbReference type="OrthoDB" id="6266590at2759"/>
<evidence type="ECO:0000256" key="1">
    <source>
        <dbReference type="SAM" id="MobiDB-lite"/>
    </source>
</evidence>
<feature type="transmembrane region" description="Helical" evidence="2">
    <location>
        <begin position="105"/>
        <end position="129"/>
    </location>
</feature>
<sequence length="200" mass="21696">MESLKPGNRYVACVRAFSINTQKSAASQSRVGDWSLVQTFETAVKKSTISIDGSDAQHMLDGKGFDTSSRDQPLGDPDPASSDDQRSATGEQRPNSGSSNSDSNLWLLTPTIMVVSVLLISVVSLVCWLKRRSFMIVRYKPDPSAEATTNGTNLCLLTPAKQANNMVGVDEKTAAGAMEKSVKEGHMLEYLQQQQQPQPS</sequence>
<feature type="region of interest" description="Disordered" evidence="1">
    <location>
        <begin position="60"/>
        <end position="102"/>
    </location>
</feature>
<feature type="compositionally biased region" description="Polar residues" evidence="1">
    <location>
        <begin position="87"/>
        <end position="102"/>
    </location>
</feature>
<evidence type="ECO:0000256" key="2">
    <source>
        <dbReference type="SAM" id="Phobius"/>
    </source>
</evidence>
<keyword evidence="2" id="KW-0812">Transmembrane</keyword>
<evidence type="ECO:0000313" key="4">
    <source>
        <dbReference type="Proteomes" id="UP000281553"/>
    </source>
</evidence>
<keyword evidence="2" id="KW-1133">Transmembrane helix</keyword>